<accession>A0AAV4RTQ2</accession>
<reference evidence="2 3" key="1">
    <citation type="submission" date="2021-06" db="EMBL/GenBank/DDBJ databases">
        <title>Caerostris extrusa draft genome.</title>
        <authorList>
            <person name="Kono N."/>
            <person name="Arakawa K."/>
        </authorList>
    </citation>
    <scope>NUCLEOTIDE SEQUENCE [LARGE SCALE GENOMIC DNA]</scope>
</reference>
<sequence>MKNVHWLPGGRRFAVRFYLVLAGYYFGILPSFEFVQQTKAAKRKAFIFSSLSKNHMGTETNMLKAIRFENICKLLSRGNFWFLQRLKEGKSRVLVRLSDTGVRFAVPAYFQITRGG</sequence>
<proteinExistence type="predicted"/>
<dbReference type="EMBL" id="BPLR01008454">
    <property type="protein sequence ID" value="GIY24805.1"/>
    <property type="molecule type" value="Genomic_DNA"/>
</dbReference>
<keyword evidence="3" id="KW-1185">Reference proteome</keyword>
<evidence type="ECO:0000313" key="3">
    <source>
        <dbReference type="Proteomes" id="UP001054945"/>
    </source>
</evidence>
<protein>
    <submittedName>
        <fullName evidence="2">Uncharacterized protein</fullName>
    </submittedName>
</protein>
<feature type="transmembrane region" description="Helical" evidence="1">
    <location>
        <begin position="15"/>
        <end position="35"/>
    </location>
</feature>
<gene>
    <name evidence="2" type="ORF">CEXT_495741</name>
</gene>
<dbReference type="Proteomes" id="UP001054945">
    <property type="component" value="Unassembled WGS sequence"/>
</dbReference>
<evidence type="ECO:0000256" key="1">
    <source>
        <dbReference type="SAM" id="Phobius"/>
    </source>
</evidence>
<evidence type="ECO:0000313" key="2">
    <source>
        <dbReference type="EMBL" id="GIY24805.1"/>
    </source>
</evidence>
<keyword evidence="1" id="KW-0812">Transmembrane</keyword>
<dbReference type="AlphaFoldDB" id="A0AAV4RTQ2"/>
<keyword evidence="1" id="KW-1133">Transmembrane helix</keyword>
<organism evidence="2 3">
    <name type="scientific">Caerostris extrusa</name>
    <name type="common">Bark spider</name>
    <name type="synonym">Caerostris bankana</name>
    <dbReference type="NCBI Taxonomy" id="172846"/>
    <lineage>
        <taxon>Eukaryota</taxon>
        <taxon>Metazoa</taxon>
        <taxon>Ecdysozoa</taxon>
        <taxon>Arthropoda</taxon>
        <taxon>Chelicerata</taxon>
        <taxon>Arachnida</taxon>
        <taxon>Araneae</taxon>
        <taxon>Araneomorphae</taxon>
        <taxon>Entelegynae</taxon>
        <taxon>Araneoidea</taxon>
        <taxon>Araneidae</taxon>
        <taxon>Caerostris</taxon>
    </lineage>
</organism>
<comment type="caution">
    <text evidence="2">The sequence shown here is derived from an EMBL/GenBank/DDBJ whole genome shotgun (WGS) entry which is preliminary data.</text>
</comment>
<name>A0AAV4RTQ2_CAEEX</name>
<keyword evidence="1" id="KW-0472">Membrane</keyword>